<dbReference type="EMBL" id="GG738849">
    <property type="protein sequence ID" value="EFC49061.1"/>
    <property type="molecule type" value="Genomic_DNA"/>
</dbReference>
<sequence>MPRHSNFYDDEDLDDEYEYDEDENGQNESDDPVHQLADFIIHGIDAESSQYILSIFPLIKKPEGEPFLVDILERCDGDFEACINEIYEMAQKEEERKKKSAVNIVVKSNNSKTTGNKNNSNKAANTTKATQQQPAATSSNSQKKNDNKKQSSKKKDNRNNIILVSELDNFTEISGTPTPTSEVSENIFTGMFNFILIV</sequence>
<dbReference type="GeneID" id="8852761"/>
<gene>
    <name evidence="2" type="ORF">NAEGRDRAFT_63006</name>
</gene>
<dbReference type="KEGG" id="ngr:NAEGRDRAFT_63006"/>
<protein>
    <submittedName>
        <fullName evidence="2">Uncharacterized protein</fullName>
    </submittedName>
</protein>
<evidence type="ECO:0000313" key="2">
    <source>
        <dbReference type="EMBL" id="EFC49061.1"/>
    </source>
</evidence>
<organism evidence="3">
    <name type="scientific">Naegleria gruberi</name>
    <name type="common">Amoeba</name>
    <dbReference type="NCBI Taxonomy" id="5762"/>
    <lineage>
        <taxon>Eukaryota</taxon>
        <taxon>Discoba</taxon>
        <taxon>Heterolobosea</taxon>
        <taxon>Tetramitia</taxon>
        <taxon>Eutetramitia</taxon>
        <taxon>Vahlkampfiidae</taxon>
        <taxon>Naegleria</taxon>
    </lineage>
</organism>
<dbReference type="VEuPathDB" id="AmoebaDB:NAEGRDRAFT_63006"/>
<keyword evidence="3" id="KW-1185">Reference proteome</keyword>
<feature type="compositionally biased region" description="Low complexity" evidence="1">
    <location>
        <begin position="107"/>
        <end position="142"/>
    </location>
</feature>
<feature type="region of interest" description="Disordered" evidence="1">
    <location>
        <begin position="93"/>
        <end position="160"/>
    </location>
</feature>
<feature type="compositionally biased region" description="Acidic residues" evidence="1">
    <location>
        <begin position="8"/>
        <end position="30"/>
    </location>
</feature>
<reference evidence="2 3" key="1">
    <citation type="journal article" date="2010" name="Cell">
        <title>The genome of Naegleria gruberi illuminates early eukaryotic versatility.</title>
        <authorList>
            <person name="Fritz-Laylin L.K."/>
            <person name="Prochnik S.E."/>
            <person name="Ginger M.L."/>
            <person name="Dacks J.B."/>
            <person name="Carpenter M.L."/>
            <person name="Field M.C."/>
            <person name="Kuo A."/>
            <person name="Paredez A."/>
            <person name="Chapman J."/>
            <person name="Pham J."/>
            <person name="Shu S."/>
            <person name="Neupane R."/>
            <person name="Cipriano M."/>
            <person name="Mancuso J."/>
            <person name="Tu H."/>
            <person name="Salamov A."/>
            <person name="Lindquist E."/>
            <person name="Shapiro H."/>
            <person name="Lucas S."/>
            <person name="Grigoriev I.V."/>
            <person name="Cande W.Z."/>
            <person name="Fulton C."/>
            <person name="Rokhsar D.S."/>
            <person name="Dawson S.C."/>
        </authorList>
    </citation>
    <scope>NUCLEOTIDE SEQUENCE [LARGE SCALE GENOMIC DNA]</scope>
    <source>
        <strain evidence="2 3">NEG-M</strain>
    </source>
</reference>
<feature type="region of interest" description="Disordered" evidence="1">
    <location>
        <begin position="1"/>
        <end position="31"/>
    </location>
</feature>
<dbReference type="Proteomes" id="UP000006671">
    <property type="component" value="Unassembled WGS sequence"/>
</dbReference>
<accession>D2V2H9</accession>
<dbReference type="RefSeq" id="XP_002681805.1">
    <property type="nucleotide sequence ID" value="XM_002681759.1"/>
</dbReference>
<name>D2V2H9_NAEGR</name>
<evidence type="ECO:0000313" key="3">
    <source>
        <dbReference type="Proteomes" id="UP000006671"/>
    </source>
</evidence>
<evidence type="ECO:0000256" key="1">
    <source>
        <dbReference type="SAM" id="MobiDB-lite"/>
    </source>
</evidence>
<proteinExistence type="predicted"/>
<dbReference type="AlphaFoldDB" id="D2V2H9"/>
<dbReference type="InParanoid" id="D2V2H9"/>
<feature type="compositionally biased region" description="Basic and acidic residues" evidence="1">
    <location>
        <begin position="143"/>
        <end position="158"/>
    </location>
</feature>